<feature type="compositionally biased region" description="Basic and acidic residues" evidence="1">
    <location>
        <begin position="567"/>
        <end position="576"/>
    </location>
</feature>
<evidence type="ECO:0000256" key="1">
    <source>
        <dbReference type="SAM" id="MobiDB-lite"/>
    </source>
</evidence>
<feature type="compositionally biased region" description="Basic and acidic residues" evidence="1">
    <location>
        <begin position="109"/>
        <end position="118"/>
    </location>
</feature>
<keyword evidence="3" id="KW-1185">Reference proteome</keyword>
<feature type="region of interest" description="Disordered" evidence="1">
    <location>
        <begin position="300"/>
        <end position="451"/>
    </location>
</feature>
<protein>
    <submittedName>
        <fullName evidence="2">Uncharacterized protein</fullName>
    </submittedName>
</protein>
<name>A0AAE1KB20_PETCI</name>
<feature type="compositionally biased region" description="Low complexity" evidence="1">
    <location>
        <begin position="300"/>
        <end position="314"/>
    </location>
</feature>
<dbReference type="AlphaFoldDB" id="A0AAE1KB20"/>
<feature type="compositionally biased region" description="Polar residues" evidence="1">
    <location>
        <begin position="412"/>
        <end position="432"/>
    </location>
</feature>
<proteinExistence type="predicted"/>
<evidence type="ECO:0000313" key="3">
    <source>
        <dbReference type="Proteomes" id="UP001286313"/>
    </source>
</evidence>
<feature type="compositionally biased region" description="Basic and acidic residues" evidence="1">
    <location>
        <begin position="315"/>
        <end position="326"/>
    </location>
</feature>
<comment type="caution">
    <text evidence="2">The sequence shown here is derived from an EMBL/GenBank/DDBJ whole genome shotgun (WGS) entry which is preliminary data.</text>
</comment>
<sequence>MILERLTTPLVQVQGESHHDIHLPRLDDICDSDDKCDDGNECGGERCDDDDGDNCGEGDRCGDSDDRCGERDRSGNDRCGDEGDDRCGEDRCGDASNETEEPQTTENEPEGRGRRLGDIQESEEGGVSEEVVTHGRQDSPLTDNNNTDHQESLCHNNFGIVDYLNAVMKFQEGDQEDGDSHCGDYGRSLGVSPPGRFSDTESLIEPMAVSSDFPLNKQQQQQQFTPTFTDYRRRRKIEELKSVRWRSCQELTLPRWLPGVLKRQTSDEAIKVLQRKQSSFMTLVKVYDGNLGVSVLSVSDPVRCSSPSSSSSPRVTEDRKYLDHNKSKPSCILESESVAQPSLIHGSSQSPRRRTNDSSVNQSERKGDDGPDVCDGPVEAEATTNPENKRTKLLPTTSPPPQQQQYQLFSSVSPSQKSYSGHLATSDNQNTRLQRRRCCKERPQQDFKVSEANDIKVKHKGAKRRETGGGGGGVEEEVDQALGIQNDDDSGPGLSDEEPTELQSHKGRQSPLYMTTSSSPHQLLWNLTKDSHHRINESSVHRLHPRLSDTGKTASKAVLIAPPDYRLRSSGRERSGKQAWSGGQGRVYSGTSTGGGTSCSDGEGEESDTGMELSDLERCVLNLSHRRSQLRRQDTNAFLIAPPEFKITENSSSTFHSSPKGFLR</sequence>
<feature type="region of interest" description="Disordered" evidence="1">
    <location>
        <begin position="484"/>
        <end position="515"/>
    </location>
</feature>
<feature type="region of interest" description="Disordered" evidence="1">
    <location>
        <begin position="43"/>
        <end position="150"/>
    </location>
</feature>
<evidence type="ECO:0000313" key="2">
    <source>
        <dbReference type="EMBL" id="KAK3867235.1"/>
    </source>
</evidence>
<accession>A0AAE1KB20</accession>
<organism evidence="2 3">
    <name type="scientific">Petrolisthes cinctipes</name>
    <name type="common">Flat porcelain crab</name>
    <dbReference type="NCBI Taxonomy" id="88211"/>
    <lineage>
        <taxon>Eukaryota</taxon>
        <taxon>Metazoa</taxon>
        <taxon>Ecdysozoa</taxon>
        <taxon>Arthropoda</taxon>
        <taxon>Crustacea</taxon>
        <taxon>Multicrustacea</taxon>
        <taxon>Malacostraca</taxon>
        <taxon>Eumalacostraca</taxon>
        <taxon>Eucarida</taxon>
        <taxon>Decapoda</taxon>
        <taxon>Pleocyemata</taxon>
        <taxon>Anomura</taxon>
        <taxon>Galatheoidea</taxon>
        <taxon>Porcellanidae</taxon>
        <taxon>Petrolisthes</taxon>
    </lineage>
</organism>
<feature type="region of interest" description="Disordered" evidence="1">
    <location>
        <begin position="567"/>
        <end position="611"/>
    </location>
</feature>
<dbReference type="Proteomes" id="UP001286313">
    <property type="component" value="Unassembled WGS sequence"/>
</dbReference>
<reference evidence="2" key="1">
    <citation type="submission" date="2023-10" db="EMBL/GenBank/DDBJ databases">
        <title>Genome assemblies of two species of porcelain crab, Petrolisthes cinctipes and Petrolisthes manimaculis (Anomura: Porcellanidae).</title>
        <authorList>
            <person name="Angst P."/>
        </authorList>
    </citation>
    <scope>NUCLEOTIDE SEQUENCE</scope>
    <source>
        <strain evidence="2">PB745_01</strain>
        <tissue evidence="2">Gill</tissue>
    </source>
</reference>
<feature type="compositionally biased region" description="Acidic residues" evidence="1">
    <location>
        <begin position="486"/>
        <end position="500"/>
    </location>
</feature>
<feature type="compositionally biased region" description="Basic and acidic residues" evidence="1">
    <location>
        <begin position="57"/>
        <end position="93"/>
    </location>
</feature>
<gene>
    <name evidence="2" type="ORF">Pcinc_027290</name>
</gene>
<feature type="compositionally biased region" description="Acidic residues" evidence="1">
    <location>
        <begin position="47"/>
        <end position="56"/>
    </location>
</feature>
<feature type="compositionally biased region" description="Basic and acidic residues" evidence="1">
    <location>
        <begin position="440"/>
        <end position="451"/>
    </location>
</feature>
<feature type="compositionally biased region" description="Polar residues" evidence="1">
    <location>
        <begin position="337"/>
        <end position="350"/>
    </location>
</feature>
<dbReference type="EMBL" id="JAWQEG010003251">
    <property type="protein sequence ID" value="KAK3867235.1"/>
    <property type="molecule type" value="Genomic_DNA"/>
</dbReference>